<name>A0ABQ9K597_9CUCU</name>
<comment type="caution">
    <text evidence="1">The sequence shown here is derived from an EMBL/GenBank/DDBJ whole genome shotgun (WGS) entry which is preliminary data.</text>
</comment>
<reference evidence="1" key="1">
    <citation type="journal article" date="2023" name="Insect Mol. Biol.">
        <title>Genome sequencing provides insights into the evolution of gene families encoding plant cell wall-degrading enzymes in longhorned beetles.</title>
        <authorList>
            <person name="Shin N.R."/>
            <person name="Okamura Y."/>
            <person name="Kirsch R."/>
            <person name="Pauchet Y."/>
        </authorList>
    </citation>
    <scope>NUCLEOTIDE SEQUENCE</scope>
    <source>
        <strain evidence="1">MMC_N1</strain>
    </source>
</reference>
<organism evidence="1 2">
    <name type="scientific">Molorchus minor</name>
    <dbReference type="NCBI Taxonomy" id="1323400"/>
    <lineage>
        <taxon>Eukaryota</taxon>
        <taxon>Metazoa</taxon>
        <taxon>Ecdysozoa</taxon>
        <taxon>Arthropoda</taxon>
        <taxon>Hexapoda</taxon>
        <taxon>Insecta</taxon>
        <taxon>Pterygota</taxon>
        <taxon>Neoptera</taxon>
        <taxon>Endopterygota</taxon>
        <taxon>Coleoptera</taxon>
        <taxon>Polyphaga</taxon>
        <taxon>Cucujiformia</taxon>
        <taxon>Chrysomeloidea</taxon>
        <taxon>Cerambycidae</taxon>
        <taxon>Lamiinae</taxon>
        <taxon>Monochamini</taxon>
        <taxon>Molorchus</taxon>
    </lineage>
</organism>
<evidence type="ECO:0000313" key="2">
    <source>
        <dbReference type="Proteomes" id="UP001162164"/>
    </source>
</evidence>
<proteinExistence type="predicted"/>
<dbReference type="EMBL" id="JAPWTJ010000026">
    <property type="protein sequence ID" value="KAJ8984788.1"/>
    <property type="molecule type" value="Genomic_DNA"/>
</dbReference>
<accession>A0ABQ9K597</accession>
<protein>
    <submittedName>
        <fullName evidence="1">Uncharacterized protein</fullName>
    </submittedName>
</protein>
<dbReference type="Proteomes" id="UP001162164">
    <property type="component" value="Unassembled WGS sequence"/>
</dbReference>
<gene>
    <name evidence="1" type="ORF">NQ317_003701</name>
</gene>
<keyword evidence="2" id="KW-1185">Reference proteome</keyword>
<evidence type="ECO:0000313" key="1">
    <source>
        <dbReference type="EMBL" id="KAJ8984788.1"/>
    </source>
</evidence>
<sequence length="89" mass="10057">MESVHSSSDREPLQLPPRVCIPPKEESVDMQERIYNILKVWFDVWKGMLLYGDILQCTIYFPLVSLSAVGSQGIQEAVEAAVNKEHPPT</sequence>